<dbReference type="SMART" id="SM00354">
    <property type="entry name" value="HTH_LACI"/>
    <property type="match status" value="1"/>
</dbReference>
<dbReference type="Gene3D" id="1.10.260.40">
    <property type="entry name" value="lambda repressor-like DNA-binding domains"/>
    <property type="match status" value="1"/>
</dbReference>
<proteinExistence type="predicted"/>
<comment type="caution">
    <text evidence="5">The sequence shown here is derived from an EMBL/GenBank/DDBJ whole genome shotgun (WGS) entry which is preliminary data.</text>
</comment>
<keyword evidence="6" id="KW-1185">Reference proteome</keyword>
<dbReference type="SUPFAM" id="SSF53822">
    <property type="entry name" value="Periplasmic binding protein-like I"/>
    <property type="match status" value="1"/>
</dbReference>
<keyword evidence="1" id="KW-0805">Transcription regulation</keyword>
<dbReference type="GO" id="GO:0003677">
    <property type="term" value="F:DNA binding"/>
    <property type="evidence" value="ECO:0007669"/>
    <property type="project" value="UniProtKB-KW"/>
</dbReference>
<dbReference type="PROSITE" id="PS50932">
    <property type="entry name" value="HTH_LACI_2"/>
    <property type="match status" value="1"/>
</dbReference>
<feature type="domain" description="HTH lacI-type" evidence="4">
    <location>
        <begin position="3"/>
        <end position="57"/>
    </location>
</feature>
<dbReference type="CDD" id="cd01392">
    <property type="entry name" value="HTH_LacI"/>
    <property type="match status" value="1"/>
</dbReference>
<sequence>MSVTIKDVAKKANVAPSTVSRVISDSSRISEKTKRKVRKVMEEMGYHLNINGRVLVRQSTQTIGIVMKNSSSHSLHNPFFFEVLRGISNVCHEHQYSINLTTGDSEEAIFQDVVHMVQGKRVDGIVVLYSKEDDKVVPYLQEQNFPFVMIGKPLLYSGNIMYVDNDNVQASKEVTDFLFQRGHRNIGFVGGDFHFEVTNARLSGYQLSLMEHGREKREEWIKHMELDNQDANKVVAELLDLPNRPSALVITDDYQALSIMQALQSKGITVPDDISIVCFNDTIISKLSNPSMTTVDTQSYQLGYASASSLIELLTNEEMMKRSIIIPTNIIERDSSTRLNNPVG</sequence>
<evidence type="ECO:0000313" key="5">
    <source>
        <dbReference type="EMBL" id="MFC0524837.1"/>
    </source>
</evidence>
<evidence type="ECO:0000259" key="4">
    <source>
        <dbReference type="PROSITE" id="PS50932"/>
    </source>
</evidence>
<evidence type="ECO:0000256" key="1">
    <source>
        <dbReference type="ARBA" id="ARBA00023015"/>
    </source>
</evidence>
<gene>
    <name evidence="5" type="ORF">ACFFGV_14760</name>
</gene>
<name>A0ABV6LRA6_9BACI</name>
<dbReference type="Gene3D" id="3.40.50.2300">
    <property type="match status" value="2"/>
</dbReference>
<dbReference type="CDD" id="cd06294">
    <property type="entry name" value="PBP1_MalR-like"/>
    <property type="match status" value="1"/>
</dbReference>
<accession>A0ABV6LRA6</accession>
<protein>
    <submittedName>
        <fullName evidence="5">LacI family DNA-binding transcriptional regulator</fullName>
    </submittedName>
</protein>
<dbReference type="SUPFAM" id="SSF47413">
    <property type="entry name" value="lambda repressor-like DNA-binding domains"/>
    <property type="match status" value="1"/>
</dbReference>
<evidence type="ECO:0000256" key="3">
    <source>
        <dbReference type="ARBA" id="ARBA00023163"/>
    </source>
</evidence>
<dbReference type="EMBL" id="JBHLTP010000011">
    <property type="protein sequence ID" value="MFC0524837.1"/>
    <property type="molecule type" value="Genomic_DNA"/>
</dbReference>
<dbReference type="RefSeq" id="WP_377349330.1">
    <property type="nucleotide sequence ID" value="NZ_JBHLTP010000011.1"/>
</dbReference>
<dbReference type="InterPro" id="IPR010982">
    <property type="entry name" value="Lambda_DNA-bd_dom_sf"/>
</dbReference>
<evidence type="ECO:0000313" key="6">
    <source>
        <dbReference type="Proteomes" id="UP001589836"/>
    </source>
</evidence>
<dbReference type="Pfam" id="PF13377">
    <property type="entry name" value="Peripla_BP_3"/>
    <property type="match status" value="1"/>
</dbReference>
<dbReference type="Pfam" id="PF00356">
    <property type="entry name" value="LacI"/>
    <property type="match status" value="1"/>
</dbReference>
<reference evidence="5 6" key="1">
    <citation type="submission" date="2024-09" db="EMBL/GenBank/DDBJ databases">
        <authorList>
            <person name="Sun Q."/>
            <person name="Mori K."/>
        </authorList>
    </citation>
    <scope>NUCLEOTIDE SEQUENCE [LARGE SCALE GENOMIC DNA]</scope>
    <source>
        <strain evidence="5 6">NCAIM B.02529</strain>
    </source>
</reference>
<dbReference type="PANTHER" id="PTHR30146:SF109">
    <property type="entry name" value="HTH-TYPE TRANSCRIPTIONAL REGULATOR GALS"/>
    <property type="match status" value="1"/>
</dbReference>
<dbReference type="InterPro" id="IPR046335">
    <property type="entry name" value="LacI/GalR-like_sensor"/>
</dbReference>
<dbReference type="PANTHER" id="PTHR30146">
    <property type="entry name" value="LACI-RELATED TRANSCRIPTIONAL REPRESSOR"/>
    <property type="match status" value="1"/>
</dbReference>
<dbReference type="Proteomes" id="UP001589836">
    <property type="component" value="Unassembled WGS sequence"/>
</dbReference>
<organism evidence="5 6">
    <name type="scientific">Pontibacillus salicampi</name>
    <dbReference type="NCBI Taxonomy" id="1449801"/>
    <lineage>
        <taxon>Bacteria</taxon>
        <taxon>Bacillati</taxon>
        <taxon>Bacillota</taxon>
        <taxon>Bacilli</taxon>
        <taxon>Bacillales</taxon>
        <taxon>Bacillaceae</taxon>
        <taxon>Pontibacillus</taxon>
    </lineage>
</organism>
<keyword evidence="2 5" id="KW-0238">DNA-binding</keyword>
<dbReference type="InterPro" id="IPR028082">
    <property type="entry name" value="Peripla_BP_I"/>
</dbReference>
<evidence type="ECO:0000256" key="2">
    <source>
        <dbReference type="ARBA" id="ARBA00023125"/>
    </source>
</evidence>
<dbReference type="InterPro" id="IPR000843">
    <property type="entry name" value="HTH_LacI"/>
</dbReference>
<keyword evidence="3" id="KW-0804">Transcription</keyword>